<comment type="caution">
    <text evidence="2">The sequence shown here is derived from an EMBL/GenBank/DDBJ whole genome shotgun (WGS) entry which is preliminary data.</text>
</comment>
<sequence>MGLHIKHNRAEHTHENEQFRRIAKSLKLLFEKQNWDGLLIGNPYNENHSRFRPDGILLYNHGLIIIDLKAYSGNVKLPPNKSEFESTAWYTESDTDKKRTLIKAGNRFINPFKQLDSYRNAFKEIVSNELGLKGSVNEHRTCALNIFSGPLNIQNSVPKAIPYYKITQEKDLGTMLYDYSSENSFSGEIASTLGTVFNAEDWQEHIEMPEPQRVIDRQIEIDSDVESAISEFLKTKKSGVLILESIDSRDRDDWVEYILSQSQEFELPQVETWIHSARIGRKVSARMGMELQSLYNTIYGGAPKSLNIEYAADSEDKQFEEQLQEIIPIRSDDSVDESAVIILHEAHLVSRSLHQSELLRFGTGRLLEDLLTFLNQSETNRKLICIGDPYSLTYGKDTDSAINSDTIAENYSGEISHYRKPLVSDTFNGKLGLRLGAAHGIENKKFNNLSFPWQTDDLLEITKAEIPNYLTYWYSKPLDSEPSKTVMVYANKDARKINLWVKNHALKNGKDLAVSDLLILNNNINIPDETGFGQPTKLYNGMFLLVNSVGETISKTVPLRQSKKPIILHFTKIHVTCLSLPNRLETDLYLLDNYFTSESGLSKEEQIAFRVFVNQLVSVKTKENPFEKSPEYIQMQQDKNYKEALDNEADLKKRYESGEKVKTKLDAEQRELRKIERSYKRNFRNRLLSNITQNDPFVNAGHVHYGWALTVHKCIGSSFSQAIINAYQGENRGTTNAEYYRWLYSGVTTTTNTLLVTNPQFVHPLMDTQFEDTSSINIDKEPAKKKLLTFPDYQIEDRFIDKIPEQLKENVVGAVCELSIKLEQHGLLLESINSNGDYLTKVTYSSPSSTDSQVIIAINNKGQKDNWPVSSIRIEQSASDNQDAINQEIKSLFAAEQESSVTATSEFPDDFRKPIYQNWNSVLNNMGYQLSLTESHKNQDVFSISGGNNDSARIRVWYGDDGYFRKIVVLQKSTIELGENLKKRLLNGNKA</sequence>
<dbReference type="InterPro" id="IPR011528">
    <property type="entry name" value="NERD"/>
</dbReference>
<reference evidence="2" key="1">
    <citation type="submission" date="2023-02" db="EMBL/GenBank/DDBJ databases">
        <title>Genome of Flavobacteriaceae gen. nov. sp. strain F89.</title>
        <authorList>
            <person name="Wang Y."/>
        </authorList>
    </citation>
    <scope>NUCLEOTIDE SEQUENCE</scope>
    <source>
        <strain evidence="2">F89</strain>
    </source>
</reference>
<evidence type="ECO:0000259" key="1">
    <source>
        <dbReference type="Pfam" id="PF08378"/>
    </source>
</evidence>
<evidence type="ECO:0000313" key="2">
    <source>
        <dbReference type="EMBL" id="MCG2461460.1"/>
    </source>
</evidence>
<keyword evidence="3" id="KW-1185">Reference proteome</keyword>
<accession>A0AAE3JNV7</accession>
<name>A0AAE3JNV7_9FLAO</name>
<dbReference type="AlphaFoldDB" id="A0AAE3JNV7"/>
<dbReference type="Pfam" id="PF08378">
    <property type="entry name" value="NERD"/>
    <property type="match status" value="1"/>
</dbReference>
<protein>
    <submittedName>
        <fullName evidence="2">NERD domain-containing protein</fullName>
    </submittedName>
</protein>
<feature type="domain" description="NERD" evidence="1">
    <location>
        <begin position="20"/>
        <end position="126"/>
    </location>
</feature>
<proteinExistence type="predicted"/>
<dbReference type="RefSeq" id="WP_317902603.1">
    <property type="nucleotide sequence ID" value="NZ_JAIRBC010000016.1"/>
</dbReference>
<organism evidence="2 3">
    <name type="scientific">Cerina litoralis</name>
    <dbReference type="NCBI Taxonomy" id="2874477"/>
    <lineage>
        <taxon>Bacteria</taxon>
        <taxon>Pseudomonadati</taxon>
        <taxon>Bacteroidota</taxon>
        <taxon>Flavobacteriia</taxon>
        <taxon>Flavobacteriales</taxon>
        <taxon>Flavobacteriaceae</taxon>
        <taxon>Cerina</taxon>
    </lineage>
</organism>
<gene>
    <name evidence="2" type="ORF">K8352_11925</name>
</gene>
<dbReference type="EMBL" id="JAIRBC010000016">
    <property type="protein sequence ID" value="MCG2461460.1"/>
    <property type="molecule type" value="Genomic_DNA"/>
</dbReference>
<dbReference type="Proteomes" id="UP001200642">
    <property type="component" value="Unassembled WGS sequence"/>
</dbReference>
<evidence type="ECO:0000313" key="3">
    <source>
        <dbReference type="Proteomes" id="UP001200642"/>
    </source>
</evidence>